<dbReference type="Pfam" id="PF00561">
    <property type="entry name" value="Abhydrolase_1"/>
    <property type="match status" value="1"/>
</dbReference>
<dbReference type="Gene3D" id="3.40.50.1820">
    <property type="entry name" value="alpha/beta hydrolase"/>
    <property type="match status" value="1"/>
</dbReference>
<protein>
    <recommendedName>
        <fullName evidence="2">AB hydrolase-1 domain-containing protein</fullName>
    </recommendedName>
</protein>
<sequence>MSNILGRCPFEFEREEVAVRLEGDSAIDNTDDKVALQWLKGAVLPDDAPIVLICPGLANTKDSLPGTSLYGPLQSGPWRVVVYEKRGVGTGRGKLESPVFHLFGHPSDLDAAVRHVHKRFPKAPIHLVSFSAGNGLVGSYVRMFCGESGSTSGVRSCIMLMGGEDYNRALKLRQASWMDGMVESRLLSFTKNYFLKANEAILKEHNSEAYAAALSATSLHDLYLVTMRHFSGYSDLVEAERRINGFLGGNDWWTENQIPSLCIHTSDDPVGWQLHPEWLEVACQSPQVAIARFRFGSHCACYEGYNLSRWSDRLVVEWLQAAAYLEYKRAR</sequence>
<dbReference type="OrthoDB" id="247542at2759"/>
<feature type="domain" description="AB hydrolase-1" evidence="2">
    <location>
        <begin position="49"/>
        <end position="270"/>
    </location>
</feature>
<accession>A0A813E9D2</accession>
<organism evidence="3 4">
    <name type="scientific">Polarella glacialis</name>
    <name type="common">Dinoflagellate</name>
    <dbReference type="NCBI Taxonomy" id="89957"/>
    <lineage>
        <taxon>Eukaryota</taxon>
        <taxon>Sar</taxon>
        <taxon>Alveolata</taxon>
        <taxon>Dinophyceae</taxon>
        <taxon>Suessiales</taxon>
        <taxon>Suessiaceae</taxon>
        <taxon>Polarella</taxon>
    </lineage>
</organism>
<name>A0A813E9D2_POLGL</name>
<dbReference type="GO" id="GO:0047372">
    <property type="term" value="F:monoacylglycerol lipase activity"/>
    <property type="evidence" value="ECO:0007669"/>
    <property type="project" value="TreeGrafter"/>
</dbReference>
<evidence type="ECO:0000313" key="4">
    <source>
        <dbReference type="Proteomes" id="UP000654075"/>
    </source>
</evidence>
<dbReference type="InterPro" id="IPR029058">
    <property type="entry name" value="AB_hydrolase_fold"/>
</dbReference>
<dbReference type="SUPFAM" id="SSF53474">
    <property type="entry name" value="alpha/beta-Hydrolases"/>
    <property type="match status" value="1"/>
</dbReference>
<dbReference type="InterPro" id="IPR050960">
    <property type="entry name" value="AB_hydrolase_4_sf"/>
</dbReference>
<reference evidence="3" key="1">
    <citation type="submission" date="2021-02" db="EMBL/GenBank/DDBJ databases">
        <authorList>
            <person name="Dougan E. K."/>
            <person name="Rhodes N."/>
            <person name="Thang M."/>
            <person name="Chan C."/>
        </authorList>
    </citation>
    <scope>NUCLEOTIDE SEQUENCE</scope>
</reference>
<dbReference type="EMBL" id="CAJNNV010007917">
    <property type="protein sequence ID" value="CAE8595543.1"/>
    <property type="molecule type" value="Genomic_DNA"/>
</dbReference>
<dbReference type="PANTHER" id="PTHR10794:SF93">
    <property type="entry name" value="SERINE AMINOPEPTIDASE S33 DOMAIN-CONTAINING PROTEIN"/>
    <property type="match status" value="1"/>
</dbReference>
<proteinExistence type="inferred from homology"/>
<evidence type="ECO:0000256" key="1">
    <source>
        <dbReference type="ARBA" id="ARBA00010884"/>
    </source>
</evidence>
<comment type="similarity">
    <text evidence="1">Belongs to the AB hydrolase superfamily. AB hydrolase 4 family.</text>
</comment>
<dbReference type="GO" id="GO:0034338">
    <property type="term" value="F:short-chain carboxylesterase activity"/>
    <property type="evidence" value="ECO:0007669"/>
    <property type="project" value="TreeGrafter"/>
</dbReference>
<evidence type="ECO:0000259" key="2">
    <source>
        <dbReference type="Pfam" id="PF00561"/>
    </source>
</evidence>
<gene>
    <name evidence="3" type="ORF">PGLA1383_LOCUS14053</name>
</gene>
<dbReference type="Proteomes" id="UP000654075">
    <property type="component" value="Unassembled WGS sequence"/>
</dbReference>
<dbReference type="InterPro" id="IPR000073">
    <property type="entry name" value="AB_hydrolase_1"/>
</dbReference>
<keyword evidence="4" id="KW-1185">Reference proteome</keyword>
<dbReference type="AlphaFoldDB" id="A0A813E9D2"/>
<dbReference type="OMA" id="EYWEHNE"/>
<dbReference type="PANTHER" id="PTHR10794">
    <property type="entry name" value="ABHYDROLASE DOMAIN-CONTAINING PROTEIN"/>
    <property type="match status" value="1"/>
</dbReference>
<comment type="caution">
    <text evidence="3">The sequence shown here is derived from an EMBL/GenBank/DDBJ whole genome shotgun (WGS) entry which is preliminary data.</text>
</comment>
<evidence type="ECO:0000313" key="3">
    <source>
        <dbReference type="EMBL" id="CAE8595543.1"/>
    </source>
</evidence>